<dbReference type="STRING" id="649639.Bcell_3776"/>
<feature type="chain" id="PRO_5039286178" description="Lipoprotein" evidence="1">
    <location>
        <begin position="21"/>
        <end position="507"/>
    </location>
</feature>
<evidence type="ECO:0000313" key="2">
    <source>
        <dbReference type="EMBL" id="ADU32016.1"/>
    </source>
</evidence>
<protein>
    <recommendedName>
        <fullName evidence="4">Lipoprotein</fullName>
    </recommendedName>
</protein>
<evidence type="ECO:0008006" key="4">
    <source>
        <dbReference type="Google" id="ProtNLM"/>
    </source>
</evidence>
<name>E6TTY5_EVAC2</name>
<dbReference type="EMBL" id="CP002394">
    <property type="protein sequence ID" value="ADU32016.1"/>
    <property type="molecule type" value="Genomic_DNA"/>
</dbReference>
<dbReference type="KEGG" id="bco:Bcell_3776"/>
<reference evidence="2 3" key="1">
    <citation type="submission" date="2010-12" db="EMBL/GenBank/DDBJ databases">
        <title>Complete sequence of Bacillus cellulosilyticus DSM 2522.</title>
        <authorList>
            <consortium name="US DOE Joint Genome Institute"/>
            <person name="Lucas S."/>
            <person name="Copeland A."/>
            <person name="Lapidus A."/>
            <person name="Cheng J.-F."/>
            <person name="Bruce D."/>
            <person name="Goodwin L."/>
            <person name="Pitluck S."/>
            <person name="Chertkov O."/>
            <person name="Detter J.C."/>
            <person name="Han C."/>
            <person name="Tapia R."/>
            <person name="Land M."/>
            <person name="Hauser L."/>
            <person name="Jeffries C."/>
            <person name="Kyrpides N."/>
            <person name="Ivanova N."/>
            <person name="Mikhailova N."/>
            <person name="Brumm P."/>
            <person name="Mead D."/>
            <person name="Woyke T."/>
        </authorList>
    </citation>
    <scope>NUCLEOTIDE SEQUENCE [LARGE SCALE GENOMIC DNA]</scope>
    <source>
        <strain evidence="3">ATCC 21833 / DSM 2522 / FERM P-1141 / JCM 9156 / N-4</strain>
    </source>
</reference>
<dbReference type="PROSITE" id="PS51257">
    <property type="entry name" value="PROKAR_LIPOPROTEIN"/>
    <property type="match status" value="1"/>
</dbReference>
<dbReference type="AlphaFoldDB" id="E6TTY5"/>
<keyword evidence="3" id="KW-1185">Reference proteome</keyword>
<dbReference type="HOGENOM" id="CLU_537100_0_0_9"/>
<organism evidence="2 3">
    <name type="scientific">Evansella cellulosilytica (strain ATCC 21833 / DSM 2522 / FERM P-1141 / JCM 9156 / N-4)</name>
    <name type="common">Bacillus cellulosilyticus</name>
    <dbReference type="NCBI Taxonomy" id="649639"/>
    <lineage>
        <taxon>Bacteria</taxon>
        <taxon>Bacillati</taxon>
        <taxon>Bacillota</taxon>
        <taxon>Bacilli</taxon>
        <taxon>Bacillales</taxon>
        <taxon>Bacillaceae</taxon>
        <taxon>Evansella</taxon>
    </lineage>
</organism>
<sequence length="507" mass="57636" precursor="true">MFKAKIILLALFSITLSACGDNETSSAEEEHQDVAEEEIVSEIDKVTEEVVEEVTEEINEEDYLILPMAFLDVQLPIIHNDDGAVSIVGYHVDAFEEDREKHTFAILYEGNYADAYRLEEGQKQLYFSPELYFIFDEGSFVEASMESTIYHESEDSMLIFFNTTYSDSSELTDIDLTYSILGEEVSERVSMDEIEMQHTEWDFPGVKTLPETTYNVDISFEDEEKQLNVDTVQYIDGAFKVFGDVTFHDDVTSKISGALQIPYAKYDAMSSGNYEKEYAAGATESFELNINVMYEPTLNDQVLQFYINEYTFALHLETGEILESAPVKLSALPFENAHLNDEYIDFGGLYNRYNSVLADTFDGVIFQSHQSQFTTHHELGYDYERHLTVMHGGFNLNNRFSSFETDVTLTVQEDVTAKIYFFTLNEERIHSIFIPALAYAINEDDGLYDPPVKEVTLTADNPTERISLSVEGANQLMVVGFVGETDSNGNIDSAAYKHFILHNGEFR</sequence>
<accession>E6TTY5</accession>
<dbReference type="RefSeq" id="WP_013490347.1">
    <property type="nucleotide sequence ID" value="NC_014829.1"/>
</dbReference>
<keyword evidence="1" id="KW-0732">Signal</keyword>
<proteinExistence type="predicted"/>
<gene>
    <name evidence="2" type="ordered locus">Bcell_3776</name>
</gene>
<evidence type="ECO:0000256" key="1">
    <source>
        <dbReference type="SAM" id="SignalP"/>
    </source>
</evidence>
<dbReference type="Proteomes" id="UP000001401">
    <property type="component" value="Chromosome"/>
</dbReference>
<evidence type="ECO:0000313" key="3">
    <source>
        <dbReference type="Proteomes" id="UP000001401"/>
    </source>
</evidence>
<feature type="signal peptide" evidence="1">
    <location>
        <begin position="1"/>
        <end position="20"/>
    </location>
</feature>